<dbReference type="InterPro" id="IPR021109">
    <property type="entry name" value="Peptidase_aspartic_dom_sf"/>
</dbReference>
<dbReference type="EMBL" id="FNFO01000011">
    <property type="protein sequence ID" value="SDM22558.1"/>
    <property type="molecule type" value="Genomic_DNA"/>
</dbReference>
<keyword evidence="2" id="KW-0645">Protease</keyword>
<protein>
    <submittedName>
        <fullName evidence="2">Aspartyl protease</fullName>
    </submittedName>
</protein>
<dbReference type="GO" id="GO:0006508">
    <property type="term" value="P:proteolysis"/>
    <property type="evidence" value="ECO:0007669"/>
    <property type="project" value="UniProtKB-KW"/>
</dbReference>
<dbReference type="PROSITE" id="PS00141">
    <property type="entry name" value="ASP_PROTEASE"/>
    <property type="match status" value="1"/>
</dbReference>
<keyword evidence="1" id="KW-1133">Transmembrane helix</keyword>
<evidence type="ECO:0000313" key="3">
    <source>
        <dbReference type="Proteomes" id="UP000198510"/>
    </source>
</evidence>
<dbReference type="InterPro" id="IPR001969">
    <property type="entry name" value="Aspartic_peptidase_AS"/>
</dbReference>
<sequence>MNLLRFSLNLVRLWYVLVLVCGVTAAFGQSSRHKRKPQAPETAVLELAKFFHKPLIKAQINGYTGYFLLDTGSDFTVLHDGNARNLDFRVVSFSRKYSIATMSEVVSDGLARAADVELKLGPQPIKTKFYAIDLNTVIESIYQRAHVRILGIIGSDVMRRYGFVIDYTQKLVYYQVDVPAASTVAFDPQQLPTPLAPSILQ</sequence>
<keyword evidence="1" id="KW-0812">Transmembrane</keyword>
<keyword evidence="3" id="KW-1185">Reference proteome</keyword>
<dbReference type="Proteomes" id="UP000198510">
    <property type="component" value="Unassembled WGS sequence"/>
</dbReference>
<evidence type="ECO:0000313" key="2">
    <source>
        <dbReference type="EMBL" id="SDM22558.1"/>
    </source>
</evidence>
<dbReference type="Pfam" id="PF13650">
    <property type="entry name" value="Asp_protease_2"/>
    <property type="match status" value="1"/>
</dbReference>
<dbReference type="SUPFAM" id="SSF50630">
    <property type="entry name" value="Acid proteases"/>
    <property type="match status" value="1"/>
</dbReference>
<keyword evidence="1" id="KW-0472">Membrane</keyword>
<proteinExistence type="predicted"/>
<reference evidence="2 3" key="1">
    <citation type="submission" date="2016-10" db="EMBL/GenBank/DDBJ databases">
        <authorList>
            <person name="de Groot N.N."/>
        </authorList>
    </citation>
    <scope>NUCLEOTIDE SEQUENCE [LARGE SCALE GENOMIC DNA]</scope>
    <source>
        <strain evidence="2 3">DSM 25186</strain>
    </source>
</reference>
<dbReference type="GO" id="GO:0004190">
    <property type="term" value="F:aspartic-type endopeptidase activity"/>
    <property type="evidence" value="ECO:0007669"/>
    <property type="project" value="InterPro"/>
</dbReference>
<gene>
    <name evidence="2" type="ORF">SAMN05421823_111156</name>
</gene>
<keyword evidence="2" id="KW-0378">Hydrolase</keyword>
<accession>A0A1G9RH38</accession>
<dbReference type="Gene3D" id="2.40.70.10">
    <property type="entry name" value="Acid Proteases"/>
    <property type="match status" value="1"/>
</dbReference>
<dbReference type="RefSeq" id="WP_089686745.1">
    <property type="nucleotide sequence ID" value="NZ_FNFO01000011.1"/>
</dbReference>
<organism evidence="2 3">
    <name type="scientific">Catalinimonas alkaloidigena</name>
    <dbReference type="NCBI Taxonomy" id="1075417"/>
    <lineage>
        <taxon>Bacteria</taxon>
        <taxon>Pseudomonadati</taxon>
        <taxon>Bacteroidota</taxon>
        <taxon>Cytophagia</taxon>
        <taxon>Cytophagales</taxon>
        <taxon>Catalimonadaceae</taxon>
        <taxon>Catalinimonas</taxon>
    </lineage>
</organism>
<dbReference type="OrthoDB" id="981891at2"/>
<evidence type="ECO:0000256" key="1">
    <source>
        <dbReference type="SAM" id="Phobius"/>
    </source>
</evidence>
<feature type="transmembrane region" description="Helical" evidence="1">
    <location>
        <begin position="12"/>
        <end position="28"/>
    </location>
</feature>
<name>A0A1G9RH38_9BACT</name>
<dbReference type="AlphaFoldDB" id="A0A1G9RH38"/>